<name>K0I826_NITGG</name>
<sequence length="83" mass="9111">MMIPAMEEASRVAEVVDSLHDLIESKQVGADIAIVSLVSAAGEVALSLIVAQPELKEAYLKVFNSAVEQVRRQLRHEIKARKI</sequence>
<dbReference type="KEGG" id="nga:Ngar_c04820"/>
<reference evidence="1 2" key="1">
    <citation type="journal article" date="2012" name="Environ. Microbiol.">
        <title>The genome of the ammonia-oxidizing Candidatus Nitrososphaera gargensis: insights into metabolic versatility and environmental adaptations.</title>
        <authorList>
            <person name="Spang A."/>
            <person name="Poehlein A."/>
            <person name="Offre P."/>
            <person name="Zumbragel S."/>
            <person name="Haider S."/>
            <person name="Rychlik N."/>
            <person name="Nowka B."/>
            <person name="Schmeisser C."/>
            <person name="Lebedeva E.V."/>
            <person name="Rattei T."/>
            <person name="Bohm C."/>
            <person name="Schmid M."/>
            <person name="Galushko A."/>
            <person name="Hatzenpichler R."/>
            <person name="Weinmaier T."/>
            <person name="Daniel R."/>
            <person name="Schleper C."/>
            <person name="Spieck E."/>
            <person name="Streit W."/>
            <person name="Wagner M."/>
        </authorList>
    </citation>
    <scope>NUCLEOTIDE SEQUENCE [LARGE SCALE GENOMIC DNA]</scope>
    <source>
        <strain evidence="2">Ga9.2</strain>
    </source>
</reference>
<accession>K0I826</accession>
<gene>
    <name evidence="1" type="ordered locus">Ngar_c04820</name>
</gene>
<dbReference type="EMBL" id="CP002408">
    <property type="protein sequence ID" value="AFU57426.1"/>
    <property type="molecule type" value="Genomic_DNA"/>
</dbReference>
<dbReference type="Proteomes" id="UP000008037">
    <property type="component" value="Chromosome"/>
</dbReference>
<evidence type="ECO:0000313" key="2">
    <source>
        <dbReference type="Proteomes" id="UP000008037"/>
    </source>
</evidence>
<keyword evidence="2" id="KW-1185">Reference proteome</keyword>
<dbReference type="HOGENOM" id="CLU_2534789_0_0_2"/>
<dbReference type="BioCyc" id="CNIT1237085:G1324-480-MONOMER"/>
<organism evidence="1 2">
    <name type="scientific">Nitrososphaera gargensis (strain Ga9.2)</name>
    <dbReference type="NCBI Taxonomy" id="1237085"/>
    <lineage>
        <taxon>Archaea</taxon>
        <taxon>Nitrososphaerota</taxon>
        <taxon>Nitrososphaeria</taxon>
        <taxon>Nitrososphaerales</taxon>
        <taxon>Nitrososphaeraceae</taxon>
        <taxon>Nitrososphaera</taxon>
    </lineage>
</organism>
<dbReference type="STRING" id="1237085.Ngar_c04820"/>
<evidence type="ECO:0000313" key="1">
    <source>
        <dbReference type="EMBL" id="AFU57426.1"/>
    </source>
</evidence>
<proteinExistence type="predicted"/>
<dbReference type="AlphaFoldDB" id="K0I826"/>
<dbReference type="InParanoid" id="K0I826"/>
<protein>
    <submittedName>
        <fullName evidence="1">Uncharacterized protein</fullName>
    </submittedName>
</protein>